<organism evidence="3 4">
    <name type="scientific">Durusdinium trenchii</name>
    <dbReference type="NCBI Taxonomy" id="1381693"/>
    <lineage>
        <taxon>Eukaryota</taxon>
        <taxon>Sar</taxon>
        <taxon>Alveolata</taxon>
        <taxon>Dinophyceae</taxon>
        <taxon>Suessiales</taxon>
        <taxon>Symbiodiniaceae</taxon>
        <taxon>Durusdinium</taxon>
    </lineage>
</organism>
<keyword evidence="1" id="KW-0677">Repeat</keyword>
<dbReference type="Pfam" id="PF12796">
    <property type="entry name" value="Ank_2"/>
    <property type="match status" value="1"/>
</dbReference>
<proteinExistence type="predicted"/>
<accession>A0ABP0M1D2</accession>
<protein>
    <submittedName>
        <fullName evidence="3">Uncharacterized protein</fullName>
    </submittedName>
</protein>
<dbReference type="PANTHER" id="PTHR24178">
    <property type="entry name" value="MOLTING PROTEIN MLT-4"/>
    <property type="match status" value="1"/>
</dbReference>
<sequence>MVRTLRQSLRLSQSLASSATAGLDVWGGAASVAEDVRSAEAWQSRVETVEWFCDQFKDLLIANPKLFEFMSPLLVVDDQLWEAGLEEARHALALQTTSSPDKDPDPSAVQRINKRLRIFMSFLREHGKEIRMCPESLAALPNPFNDATPKRQWESACYQCRQLWRSAQHSTALPETPSSDVWGGSEIVVRFAVTGEQLLLLRVPSEEQSLLDLVRSAVSSAGWCHRFCVVASASGHLISEHCTWQSAGVPSGVDVILLPLTREFTQQMFEAVGSGRARAVKNFLQQGQDPNSRSDGVPVLIAAINSMSAEEELVTLLVDGGADPDACDDRQVPALHYAMLSCRPALVNKLLNSKANPHVRDHRLNTALHTAEFSRLESVQSLLAHRADPLAENVDGDTPFSLCKHSADINACIMEKAWGRLTMQHILVKCLGDLSQCCALQQLQLTCVTIHKQYTSLSIEYAQGSSSEVDQPDQGLADAQIDAVGGSSQAGSSPNQCTLSELQARTIRHNKSVAKRRRMEMMAVSTTTTRRMGSSKLIGEGLLCKTGMGHLFPTFLLQASVRSTSIDDAMQAEQVPILDHFQILHAHARDDALTFHPETHSYYINGTKTHGSVTSLIHRFVHPFESDAIIDKMICSENWPRPDYLKSYIHPQDFADLSMCPEAAELVSLLGVRGSRSHEICRLAQSLKRRHPALKSLVNAIAMSPSQIVKKWTLQKEEAALLGTRMHACLECILNGGDCPETAEVQLRPIIKEEDGSAGAIVEMDVEVEQATFEDSDGDVTVWDTSASFDVSSESFRGSLACGIDSSSVVLFGLAEIEQGMLQDSAISITEQISQNLMDLSAAGSDGDSYAGEVWQESEESDVLSDAFEWLDSEGKVTVDTSLVEKLAQEAVEQLKVKSAIKRLLLDSAAQRNPLTNLLPLHPSNWWPLVEDAFSSPVCRNLSESLLAKAMDHAECSYLSIDGTFRVCLSLLGQPKFNDPPSVRQQFPYTGESSITRVISIRGRSGAVLGLIPAAGEGPSHILHCLQSALPERGLQQVEHIAVDNPSGKLFQELKGTLRKLTSVSLDPTHACMHYEQALGKHRSAGSGTLRKFMAKFCGRDPDITANIWGPMFEGNNCPRITGQEQKLREEIKSGSMPARKAQQVLSASDALKVWPTRLQFVEAIAALAAVHSEDLARKIDGAKITVATILYNLTAGDRMEWLFNCLRYRHFLPEAVRVLLPSGTASNEALHAEINAWFRQVQQMHRSTLALKLRIQQLGKLIPHMVALHSPTSRQMPEGHLLARYLGNPLWSTSAWAEWLSQRQVDLPLADQRKSEKRTVADAGLNMRRPAAQRTKKRTPFTLERRPGLSRAGVYMRKPAKIS</sequence>
<dbReference type="InterPro" id="IPR036770">
    <property type="entry name" value="Ankyrin_rpt-contain_sf"/>
</dbReference>
<evidence type="ECO:0000256" key="1">
    <source>
        <dbReference type="ARBA" id="ARBA00022737"/>
    </source>
</evidence>
<dbReference type="Proteomes" id="UP001642484">
    <property type="component" value="Unassembled WGS sequence"/>
</dbReference>
<comment type="caution">
    <text evidence="3">The sequence shown here is derived from an EMBL/GenBank/DDBJ whole genome shotgun (WGS) entry which is preliminary data.</text>
</comment>
<keyword evidence="2" id="KW-0040">ANK repeat</keyword>
<dbReference type="EMBL" id="CAXAMN010014669">
    <property type="protein sequence ID" value="CAK9044019.1"/>
    <property type="molecule type" value="Genomic_DNA"/>
</dbReference>
<dbReference type="InterPro" id="IPR002110">
    <property type="entry name" value="Ankyrin_rpt"/>
</dbReference>
<evidence type="ECO:0000313" key="3">
    <source>
        <dbReference type="EMBL" id="CAK9044019.1"/>
    </source>
</evidence>
<name>A0ABP0M1D2_9DINO</name>
<dbReference type="Gene3D" id="1.25.40.20">
    <property type="entry name" value="Ankyrin repeat-containing domain"/>
    <property type="match status" value="1"/>
</dbReference>
<evidence type="ECO:0000313" key="4">
    <source>
        <dbReference type="Proteomes" id="UP001642484"/>
    </source>
</evidence>
<evidence type="ECO:0000256" key="2">
    <source>
        <dbReference type="ARBA" id="ARBA00023043"/>
    </source>
</evidence>
<reference evidence="3 4" key="1">
    <citation type="submission" date="2024-02" db="EMBL/GenBank/DDBJ databases">
        <authorList>
            <person name="Chen Y."/>
            <person name="Shah S."/>
            <person name="Dougan E. K."/>
            <person name="Thang M."/>
            <person name="Chan C."/>
        </authorList>
    </citation>
    <scope>NUCLEOTIDE SEQUENCE [LARGE SCALE GENOMIC DNA]</scope>
</reference>
<gene>
    <name evidence="3" type="ORF">CCMP2556_LOCUS23228</name>
</gene>
<dbReference type="SMART" id="SM00248">
    <property type="entry name" value="ANK"/>
    <property type="match status" value="4"/>
</dbReference>
<keyword evidence="4" id="KW-1185">Reference proteome</keyword>
<dbReference type="SUPFAM" id="SSF48403">
    <property type="entry name" value="Ankyrin repeat"/>
    <property type="match status" value="1"/>
</dbReference>